<sequence>MMSPLYLLGPPLLLLAAVPLAVLAVLTTSIAVSTLAVRVSIVYFELGVALMHSYLFPAPSRTPATRPRNPPSPLRASPQRARRRGSIASTASSCDTAVPQAYPPRLHHKSNSLVSLIGTSEPTRDFEGVGGWRVSGGDDEEALWMGINSRLELPAMIQKRKHQRSLTAGSQRWSWSPEAMRMSPMQSRARTPVPGDERQTVDEYFPPQPGVRPFSTVSDPTRYDGRRKSASGSSSSSAVSCMKQAGV</sequence>
<keyword evidence="2" id="KW-0472">Membrane</keyword>
<protein>
    <submittedName>
        <fullName evidence="3">Uncharacterized protein</fullName>
    </submittedName>
</protein>
<proteinExistence type="predicted"/>
<dbReference type="EMBL" id="MCFA01000628">
    <property type="protein sequence ID" value="ORX89561.1"/>
    <property type="molecule type" value="Genomic_DNA"/>
</dbReference>
<feature type="region of interest" description="Disordered" evidence="1">
    <location>
        <begin position="162"/>
        <end position="247"/>
    </location>
</feature>
<dbReference type="OrthoDB" id="4492972at2759"/>
<dbReference type="AlphaFoldDB" id="A0A1Y1XUY1"/>
<keyword evidence="2" id="KW-0812">Transmembrane</keyword>
<evidence type="ECO:0000256" key="1">
    <source>
        <dbReference type="SAM" id="MobiDB-lite"/>
    </source>
</evidence>
<feature type="compositionally biased region" description="Polar residues" evidence="1">
    <location>
        <begin position="165"/>
        <end position="174"/>
    </location>
</feature>
<feature type="transmembrane region" description="Helical" evidence="2">
    <location>
        <begin position="41"/>
        <end position="58"/>
    </location>
</feature>
<feature type="compositionally biased region" description="Low complexity" evidence="1">
    <location>
        <begin position="230"/>
        <end position="240"/>
    </location>
</feature>
<evidence type="ECO:0000256" key="2">
    <source>
        <dbReference type="SAM" id="Phobius"/>
    </source>
</evidence>
<keyword evidence="2" id="KW-1133">Transmembrane helix</keyword>
<keyword evidence="4" id="KW-1185">Reference proteome</keyword>
<comment type="caution">
    <text evidence="3">The sequence shown here is derived from an EMBL/GenBank/DDBJ whole genome shotgun (WGS) entry which is preliminary data.</text>
</comment>
<evidence type="ECO:0000313" key="3">
    <source>
        <dbReference type="EMBL" id="ORX89561.1"/>
    </source>
</evidence>
<organism evidence="3 4">
    <name type="scientific">Clohesyomyces aquaticus</name>
    <dbReference type="NCBI Taxonomy" id="1231657"/>
    <lineage>
        <taxon>Eukaryota</taxon>
        <taxon>Fungi</taxon>
        <taxon>Dikarya</taxon>
        <taxon>Ascomycota</taxon>
        <taxon>Pezizomycotina</taxon>
        <taxon>Dothideomycetes</taxon>
        <taxon>Pleosporomycetidae</taxon>
        <taxon>Pleosporales</taxon>
        <taxon>Lindgomycetaceae</taxon>
        <taxon>Clohesyomyces</taxon>
    </lineage>
</organism>
<evidence type="ECO:0000313" key="4">
    <source>
        <dbReference type="Proteomes" id="UP000193144"/>
    </source>
</evidence>
<name>A0A1Y1XUY1_9PLEO</name>
<reference evidence="3 4" key="1">
    <citation type="submission" date="2016-07" db="EMBL/GenBank/DDBJ databases">
        <title>Pervasive Adenine N6-methylation of Active Genes in Fungi.</title>
        <authorList>
            <consortium name="DOE Joint Genome Institute"/>
            <person name="Mondo S.J."/>
            <person name="Dannebaum R.O."/>
            <person name="Kuo R.C."/>
            <person name="Labutti K."/>
            <person name="Haridas S."/>
            <person name="Kuo A."/>
            <person name="Salamov A."/>
            <person name="Ahrendt S.R."/>
            <person name="Lipzen A."/>
            <person name="Sullivan W."/>
            <person name="Andreopoulos W.B."/>
            <person name="Clum A."/>
            <person name="Lindquist E."/>
            <person name="Daum C."/>
            <person name="Ramamoorthy G.K."/>
            <person name="Gryganskyi A."/>
            <person name="Culley D."/>
            <person name="Magnuson J.K."/>
            <person name="James T.Y."/>
            <person name="O'Malley M.A."/>
            <person name="Stajich J.E."/>
            <person name="Spatafora J.W."/>
            <person name="Visel A."/>
            <person name="Grigoriev I.V."/>
        </authorList>
    </citation>
    <scope>NUCLEOTIDE SEQUENCE [LARGE SCALE GENOMIC DNA]</scope>
    <source>
        <strain evidence="3 4">CBS 115471</strain>
    </source>
</reference>
<dbReference type="Proteomes" id="UP000193144">
    <property type="component" value="Unassembled WGS sequence"/>
</dbReference>
<feature type="region of interest" description="Disordered" evidence="1">
    <location>
        <begin position="60"/>
        <end position="106"/>
    </location>
</feature>
<accession>A0A1Y1XUY1</accession>
<gene>
    <name evidence="3" type="ORF">BCR34DRAFT_609224</name>
</gene>